<gene>
    <name evidence="2" type="ORF">NSPZN2_90013</name>
</gene>
<dbReference type="Proteomes" id="UP000675880">
    <property type="component" value="Unassembled WGS sequence"/>
</dbReference>
<reference evidence="2 3" key="1">
    <citation type="submission" date="2021-02" db="EMBL/GenBank/DDBJ databases">
        <authorList>
            <person name="Han P."/>
        </authorList>
    </citation>
    <scope>NUCLEOTIDE SEQUENCE [LARGE SCALE GENOMIC DNA]</scope>
    <source>
        <strain evidence="2">Candidatus Nitrospira sp. ZN2</strain>
    </source>
</reference>
<dbReference type="InterPro" id="IPR043729">
    <property type="entry name" value="DUF5672"/>
</dbReference>
<comment type="caution">
    <text evidence="2">The sequence shown here is derived from an EMBL/GenBank/DDBJ whole genome shotgun (WGS) entry which is preliminary data.</text>
</comment>
<evidence type="ECO:0000259" key="1">
    <source>
        <dbReference type="Pfam" id="PF18922"/>
    </source>
</evidence>
<dbReference type="RefSeq" id="WP_213044348.1">
    <property type="nucleotide sequence ID" value="NZ_CAJNBJ010000022.1"/>
</dbReference>
<protein>
    <recommendedName>
        <fullName evidence="1">DUF5672 domain-containing protein</fullName>
    </recommendedName>
</protein>
<organism evidence="2 3">
    <name type="scientific">Nitrospira defluvii</name>
    <dbReference type="NCBI Taxonomy" id="330214"/>
    <lineage>
        <taxon>Bacteria</taxon>
        <taxon>Pseudomonadati</taxon>
        <taxon>Nitrospirota</taxon>
        <taxon>Nitrospiria</taxon>
        <taxon>Nitrospirales</taxon>
        <taxon>Nitrospiraceae</taxon>
        <taxon>Nitrospira</taxon>
    </lineage>
</organism>
<evidence type="ECO:0000313" key="2">
    <source>
        <dbReference type="EMBL" id="CAE6804273.1"/>
    </source>
</evidence>
<name>A0ABM8SEQ4_9BACT</name>
<keyword evidence="3" id="KW-1185">Reference proteome</keyword>
<proteinExistence type="predicted"/>
<sequence>MTATPKKQVAIVVPMHNRADLTADEQISFEHLTHYLGAYDKYLVVPDSLTIDLPGCSLKRFGDEFFGSVAANTRLLLSEDFYRSFTEYRYILIYHLDALVFSDQLLAWCDTGLDYIGPPWLQCEDSPWVKEARVGNGGFSLRKIESFLKVFRSNVYWMEPDEYWREKYAGSSLPIRLLNSPRRLLKCFSRFNSARLEMARWHLRPDGTKNEDHFWSDRAKHYVPDFKVASLEEGLRFAFEVAPRLCFKLAHGEMPFGCHAWPRYDRTFWEPHLLSPRIE</sequence>
<accession>A0ABM8SEQ4</accession>
<evidence type="ECO:0000313" key="3">
    <source>
        <dbReference type="Proteomes" id="UP000675880"/>
    </source>
</evidence>
<dbReference type="Pfam" id="PF18922">
    <property type="entry name" value="DUF5672"/>
    <property type="match status" value="1"/>
</dbReference>
<feature type="domain" description="DUF5672" evidence="1">
    <location>
        <begin position="57"/>
        <end position="259"/>
    </location>
</feature>
<dbReference type="EMBL" id="CAJNBJ010000022">
    <property type="protein sequence ID" value="CAE6804273.1"/>
    <property type="molecule type" value="Genomic_DNA"/>
</dbReference>